<proteinExistence type="predicted"/>
<dbReference type="Proteomes" id="UP000199421">
    <property type="component" value="Unassembled WGS sequence"/>
</dbReference>
<organism evidence="1 2">
    <name type="scientific">Olivibacter domesticus</name>
    <name type="common">Pseudosphingobacterium domesticum</name>
    <dbReference type="NCBI Taxonomy" id="407022"/>
    <lineage>
        <taxon>Bacteria</taxon>
        <taxon>Pseudomonadati</taxon>
        <taxon>Bacteroidota</taxon>
        <taxon>Sphingobacteriia</taxon>
        <taxon>Sphingobacteriales</taxon>
        <taxon>Sphingobacteriaceae</taxon>
        <taxon>Olivibacter</taxon>
    </lineage>
</organism>
<evidence type="ECO:0000313" key="1">
    <source>
        <dbReference type="EMBL" id="SEM49964.1"/>
    </source>
</evidence>
<gene>
    <name evidence="1" type="ORF">SAMN05661044_05345</name>
</gene>
<reference evidence="2" key="1">
    <citation type="submission" date="2016-10" db="EMBL/GenBank/DDBJ databases">
        <authorList>
            <person name="Varghese N."/>
            <person name="Submissions S."/>
        </authorList>
    </citation>
    <scope>NUCLEOTIDE SEQUENCE [LARGE SCALE GENOMIC DNA]</scope>
    <source>
        <strain evidence="2">DSM 18733</strain>
    </source>
</reference>
<keyword evidence="2" id="KW-1185">Reference proteome</keyword>
<accession>A0A1H7YVT2</accession>
<evidence type="ECO:0000313" key="2">
    <source>
        <dbReference type="Proteomes" id="UP000199421"/>
    </source>
</evidence>
<protein>
    <submittedName>
        <fullName evidence="1">Uncharacterized protein</fullName>
    </submittedName>
</protein>
<dbReference type="STRING" id="407022.SAMN05661044_05345"/>
<sequence length="102" mass="11742">MVWALYLTFHPFQKLKIKTNNGFSLQIGILQIPLILHIMPALSKKSCNADINSLALKLFVNDILIAVNISSRNFHHNIRLIYNNTSLYLLKITYFVVISRLT</sequence>
<dbReference type="EMBL" id="FOAF01000014">
    <property type="protein sequence ID" value="SEM49964.1"/>
    <property type="molecule type" value="Genomic_DNA"/>
</dbReference>
<dbReference type="AlphaFoldDB" id="A0A1H7YVT2"/>
<name>A0A1H7YVT2_OLID1</name>